<evidence type="ECO:0000313" key="4">
    <source>
        <dbReference type="Proteomes" id="UP000272706"/>
    </source>
</evidence>
<keyword evidence="1" id="KW-0812">Transmembrane</keyword>
<dbReference type="OrthoDB" id="7356451at2"/>
<accession>A0A3A5KK60</accession>
<evidence type="ECO:0000256" key="1">
    <source>
        <dbReference type="SAM" id="Phobius"/>
    </source>
</evidence>
<protein>
    <submittedName>
        <fullName evidence="3">Pilus assembly protein</fullName>
    </submittedName>
</protein>
<comment type="caution">
    <text evidence="3">The sequence shown here is derived from an EMBL/GenBank/DDBJ whole genome shotgun (WGS) entry which is preliminary data.</text>
</comment>
<dbReference type="RefSeq" id="WP_120015939.1">
    <property type="nucleotide sequence ID" value="NZ_QZWZ01000015.1"/>
</dbReference>
<dbReference type="EMBL" id="QZWZ01000015">
    <property type="protein sequence ID" value="RJT36287.1"/>
    <property type="molecule type" value="Genomic_DNA"/>
</dbReference>
<keyword evidence="4" id="KW-1185">Reference proteome</keyword>
<name>A0A3A5KK60_9HYPH</name>
<evidence type="ECO:0000259" key="2">
    <source>
        <dbReference type="Pfam" id="PF07811"/>
    </source>
</evidence>
<dbReference type="Pfam" id="PF07811">
    <property type="entry name" value="TadE"/>
    <property type="match status" value="1"/>
</dbReference>
<keyword evidence="1" id="KW-0472">Membrane</keyword>
<feature type="domain" description="TadE-like" evidence="2">
    <location>
        <begin position="29"/>
        <end position="64"/>
    </location>
</feature>
<proteinExistence type="predicted"/>
<dbReference type="InterPro" id="IPR012495">
    <property type="entry name" value="TadE-like_dom"/>
</dbReference>
<organism evidence="3 4">
    <name type="scientific">Mesorhizobium waimense</name>
    <dbReference type="NCBI Taxonomy" id="1300307"/>
    <lineage>
        <taxon>Bacteria</taxon>
        <taxon>Pseudomonadati</taxon>
        <taxon>Pseudomonadota</taxon>
        <taxon>Alphaproteobacteria</taxon>
        <taxon>Hyphomicrobiales</taxon>
        <taxon>Phyllobacteriaceae</taxon>
        <taxon>Mesorhizobium</taxon>
    </lineage>
</organism>
<reference evidence="3 4" key="1">
    <citation type="submission" date="2018-09" db="EMBL/GenBank/DDBJ databases">
        <title>Mesorhizobium carmichaelinearum sp. nov. isolated from Carmichaelinea spp. root nodules in New Zealand.</title>
        <authorList>
            <person name="De Meyer S.E."/>
        </authorList>
    </citation>
    <scope>NUCLEOTIDE SEQUENCE [LARGE SCALE GENOMIC DNA]</scope>
    <source>
        <strain evidence="3 4">ICMP19557</strain>
    </source>
</reference>
<sequence length="202" mass="20032">MMISRFHHRLAHALTNSAPARFLFRETSGVSAVEFALVSPVLILILAATVDIGASLKAKFDLSSAISAASNYALLGSDKVNSTGGSGLAANITAVVASGLGTSGGTVQVVVNNGAVISYDATTSKATQSGTASNADLCYCPTGSGGSVTWGSSVTCSAVCANGGISGKFVAISASRPFAPLFGGLGIVTGGNITVQAMVQPQ</sequence>
<dbReference type="AlphaFoldDB" id="A0A3A5KK60"/>
<keyword evidence="1" id="KW-1133">Transmembrane helix</keyword>
<dbReference type="Proteomes" id="UP000272706">
    <property type="component" value="Unassembled WGS sequence"/>
</dbReference>
<feature type="transmembrane region" description="Helical" evidence="1">
    <location>
        <begin position="30"/>
        <end position="50"/>
    </location>
</feature>
<gene>
    <name evidence="3" type="ORF">D3227_19415</name>
</gene>
<evidence type="ECO:0000313" key="3">
    <source>
        <dbReference type="EMBL" id="RJT36287.1"/>
    </source>
</evidence>